<evidence type="ECO:0000256" key="1">
    <source>
        <dbReference type="SAM" id="Phobius"/>
    </source>
</evidence>
<sequence length="72" mass="7472">MCVLSSAELVGLAGNSNSGRSVHSPGFALRALAILRTLTGITVTISIIVGLIFQDLISMQSAGETCLPTRKL</sequence>
<dbReference type="EMBL" id="ML737612">
    <property type="protein sequence ID" value="KAE8366486.1"/>
    <property type="molecule type" value="Genomic_DNA"/>
</dbReference>
<gene>
    <name evidence="2" type="ORF">BDV27DRAFT_125188</name>
</gene>
<protein>
    <submittedName>
        <fullName evidence="2">Uncharacterized protein</fullName>
    </submittedName>
</protein>
<keyword evidence="3" id="KW-1185">Reference proteome</keyword>
<name>A0A5N7ABF0_9EURO</name>
<keyword evidence="1" id="KW-0472">Membrane</keyword>
<dbReference type="GeneID" id="43650715"/>
<feature type="transmembrane region" description="Helical" evidence="1">
    <location>
        <begin position="27"/>
        <end position="53"/>
    </location>
</feature>
<organism evidence="2 3">
    <name type="scientific">Aspergillus caelatus</name>
    <dbReference type="NCBI Taxonomy" id="61420"/>
    <lineage>
        <taxon>Eukaryota</taxon>
        <taxon>Fungi</taxon>
        <taxon>Dikarya</taxon>
        <taxon>Ascomycota</taxon>
        <taxon>Pezizomycotina</taxon>
        <taxon>Eurotiomycetes</taxon>
        <taxon>Eurotiomycetidae</taxon>
        <taxon>Eurotiales</taxon>
        <taxon>Aspergillaceae</taxon>
        <taxon>Aspergillus</taxon>
        <taxon>Aspergillus subgen. Circumdati</taxon>
    </lineage>
</organism>
<dbReference type="AlphaFoldDB" id="A0A5N7ABF0"/>
<accession>A0A5N7ABF0</accession>
<keyword evidence="1" id="KW-0812">Transmembrane</keyword>
<proteinExistence type="predicted"/>
<reference evidence="2 3" key="1">
    <citation type="submission" date="2019-04" db="EMBL/GenBank/DDBJ databases">
        <title>Friends and foes A comparative genomics studyof 23 Aspergillus species from section Flavi.</title>
        <authorList>
            <consortium name="DOE Joint Genome Institute"/>
            <person name="Kjaerbolling I."/>
            <person name="Vesth T."/>
            <person name="Frisvad J.C."/>
            <person name="Nybo J.L."/>
            <person name="Theobald S."/>
            <person name="Kildgaard S."/>
            <person name="Isbrandt T."/>
            <person name="Kuo A."/>
            <person name="Sato A."/>
            <person name="Lyhne E.K."/>
            <person name="Kogle M.E."/>
            <person name="Wiebenga A."/>
            <person name="Kun R.S."/>
            <person name="Lubbers R.J."/>
            <person name="Makela M.R."/>
            <person name="Barry K."/>
            <person name="Chovatia M."/>
            <person name="Clum A."/>
            <person name="Daum C."/>
            <person name="Haridas S."/>
            <person name="He G."/>
            <person name="LaButti K."/>
            <person name="Lipzen A."/>
            <person name="Mondo S."/>
            <person name="Riley R."/>
            <person name="Salamov A."/>
            <person name="Simmons B.A."/>
            <person name="Magnuson J.K."/>
            <person name="Henrissat B."/>
            <person name="Mortensen U.H."/>
            <person name="Larsen T.O."/>
            <person name="Devries R.P."/>
            <person name="Grigoriev I.V."/>
            <person name="Machida M."/>
            <person name="Baker S.E."/>
            <person name="Andersen M.R."/>
        </authorList>
    </citation>
    <scope>NUCLEOTIDE SEQUENCE [LARGE SCALE GENOMIC DNA]</scope>
    <source>
        <strain evidence="2 3">CBS 763.97</strain>
    </source>
</reference>
<evidence type="ECO:0000313" key="3">
    <source>
        <dbReference type="Proteomes" id="UP000326268"/>
    </source>
</evidence>
<evidence type="ECO:0000313" key="2">
    <source>
        <dbReference type="EMBL" id="KAE8366486.1"/>
    </source>
</evidence>
<dbReference type="Proteomes" id="UP000326268">
    <property type="component" value="Unassembled WGS sequence"/>
</dbReference>
<dbReference type="RefSeq" id="XP_031929567.1">
    <property type="nucleotide sequence ID" value="XM_032066269.1"/>
</dbReference>
<keyword evidence="1" id="KW-1133">Transmembrane helix</keyword>